<evidence type="ECO:0000259" key="5">
    <source>
        <dbReference type="PROSITE" id="PS50118"/>
    </source>
</evidence>
<feature type="compositionally biased region" description="Low complexity" evidence="4">
    <location>
        <begin position="459"/>
        <end position="471"/>
    </location>
</feature>
<dbReference type="GO" id="GO:0000978">
    <property type="term" value="F:RNA polymerase II cis-regulatory region sequence-specific DNA binding"/>
    <property type="evidence" value="ECO:0007669"/>
    <property type="project" value="TreeGrafter"/>
</dbReference>
<feature type="domain" description="HMG box" evidence="5">
    <location>
        <begin position="136"/>
        <end position="205"/>
    </location>
</feature>
<dbReference type="Gene3D" id="1.10.30.10">
    <property type="entry name" value="High mobility group box domain"/>
    <property type="match status" value="1"/>
</dbReference>
<organism evidence="6 7">
    <name type="scientific">Ephemerocybe angulata</name>
    <dbReference type="NCBI Taxonomy" id="980116"/>
    <lineage>
        <taxon>Eukaryota</taxon>
        <taxon>Fungi</taxon>
        <taxon>Dikarya</taxon>
        <taxon>Basidiomycota</taxon>
        <taxon>Agaricomycotina</taxon>
        <taxon>Agaricomycetes</taxon>
        <taxon>Agaricomycetidae</taxon>
        <taxon>Agaricales</taxon>
        <taxon>Agaricineae</taxon>
        <taxon>Psathyrellaceae</taxon>
        <taxon>Ephemerocybe</taxon>
    </lineage>
</organism>
<feature type="compositionally biased region" description="Low complexity" evidence="4">
    <location>
        <begin position="400"/>
        <end position="415"/>
    </location>
</feature>
<feature type="region of interest" description="Disordered" evidence="4">
    <location>
        <begin position="309"/>
        <end position="584"/>
    </location>
</feature>
<accession>A0A8H6IK20</accession>
<feature type="compositionally biased region" description="Low complexity" evidence="4">
    <location>
        <begin position="545"/>
        <end position="555"/>
    </location>
</feature>
<feature type="DNA-binding region" description="HMG box" evidence="3">
    <location>
        <begin position="136"/>
        <end position="205"/>
    </location>
</feature>
<dbReference type="PROSITE" id="PS50118">
    <property type="entry name" value="HMG_BOX_2"/>
    <property type="match status" value="1"/>
</dbReference>
<feature type="compositionally biased region" description="Low complexity" evidence="4">
    <location>
        <begin position="318"/>
        <end position="329"/>
    </location>
</feature>
<dbReference type="EMBL" id="JACGCI010000002">
    <property type="protein sequence ID" value="KAF6765361.1"/>
    <property type="molecule type" value="Genomic_DNA"/>
</dbReference>
<dbReference type="InterPro" id="IPR036910">
    <property type="entry name" value="HMG_box_dom_sf"/>
</dbReference>
<feature type="region of interest" description="Disordered" evidence="4">
    <location>
        <begin position="730"/>
        <end position="799"/>
    </location>
</feature>
<feature type="compositionally biased region" description="Polar residues" evidence="4">
    <location>
        <begin position="22"/>
        <end position="38"/>
    </location>
</feature>
<feature type="region of interest" description="Disordered" evidence="4">
    <location>
        <begin position="65"/>
        <end position="141"/>
    </location>
</feature>
<dbReference type="CDD" id="cd01389">
    <property type="entry name" value="HMG-box_ROX1-like"/>
    <property type="match status" value="1"/>
</dbReference>
<name>A0A8H6IK20_9AGAR</name>
<gene>
    <name evidence="6" type="ORF">DFP72DRAFT_202021</name>
</gene>
<dbReference type="SUPFAM" id="SSF47095">
    <property type="entry name" value="HMG-box"/>
    <property type="match status" value="1"/>
</dbReference>
<feature type="compositionally biased region" description="Polar residues" evidence="4">
    <location>
        <begin position="443"/>
        <end position="457"/>
    </location>
</feature>
<keyword evidence="7" id="KW-1185">Reference proteome</keyword>
<feature type="compositionally biased region" description="Basic and acidic residues" evidence="4">
    <location>
        <begin position="243"/>
        <end position="256"/>
    </location>
</feature>
<comment type="caution">
    <text evidence="6">The sequence shown here is derived from an EMBL/GenBank/DDBJ whole genome shotgun (WGS) entry which is preliminary data.</text>
</comment>
<proteinExistence type="predicted"/>
<feature type="compositionally biased region" description="Low complexity" evidence="4">
    <location>
        <begin position="94"/>
        <end position="115"/>
    </location>
</feature>
<sequence length="799" mass="85189">MDIVYTQAVEDDDMPPLVDIPPNTSVNNTSQTPASSQYTFQLDTSRSFSYNVDASQVIPSTITLASSSSSNIRSTPDSRSTRSSSMAPQTRPIPSTSSSSASTSAAGPSTSTAPGRPRSKSARGAQTKKREAGGHIPRPPNAFILFRSSFIRSQHIPDKVEGNHSNLSKIIGHYWKALSAEERAEWEGKAQVAQEEHRQMYPDWRFRPGPYAMATQKTKDTVTSGTSARRRGSKASDSSPRMVDPRDDGERLKKEGAGSAAGKTKKGKEKEGAKSAVEDTSPRWATIAGFLKEGKKGSQLALAVEEWEGMNNIGGTNPSPSHSGSGSSSQAHAKTQMKVILPLPIQDDRQQSPHRLTTPQSPSATSIASASSPDRHSATSAASISASEGSPDLGLRRAQSHSPTTSSQSPSSSTSIAHPTDALSRGSRASIHTSKPTARPLGQSGSMSSVPLTQMFVNTPRTSSASTPTPTIADLCPPTRFELGMRPPSVSASASGSRSKNDSLHAQPDYSKTPTYGDFATVSSQGPTYRHGDPYASPSQSPEDAGSSSSYWGWGAPPPSDIPRSGSISEGKRREMLPPREMGYEVEGTVTGFDTYGKNFTSSDLPPDGSEVTTWSTPSNRHGLVAEFNDPLDEPPPFLSGPSYGIPTSSSSACLSRPHGFNPQIMDSQAMGSPFYYTQGPVPNVPHRQSTGGMNSGTFFSTLAGWNGGEYIPEPQSYSYSGSNLSLTTSDLRSQLPSGSDHDASSSKLPIPSPPSGWYTQQQDAPQWSTSAQDMEMGMVLSEQDWDKVDDSYDPRTRS</sequence>
<feature type="compositionally biased region" description="Low complexity" evidence="4">
    <location>
        <begin position="486"/>
        <end position="498"/>
    </location>
</feature>
<dbReference type="Proteomes" id="UP000521943">
    <property type="component" value="Unassembled WGS sequence"/>
</dbReference>
<dbReference type="SMART" id="SM00398">
    <property type="entry name" value="HMG"/>
    <property type="match status" value="1"/>
</dbReference>
<evidence type="ECO:0000256" key="4">
    <source>
        <dbReference type="SAM" id="MobiDB-lite"/>
    </source>
</evidence>
<feature type="compositionally biased region" description="Low complexity" evidence="4">
    <location>
        <begin position="65"/>
        <end position="85"/>
    </location>
</feature>
<dbReference type="OrthoDB" id="6247875at2759"/>
<dbReference type="AlphaFoldDB" id="A0A8H6IK20"/>
<evidence type="ECO:0000313" key="7">
    <source>
        <dbReference type="Proteomes" id="UP000521943"/>
    </source>
</evidence>
<dbReference type="PANTHER" id="PTHR45789:SF2">
    <property type="entry name" value="FI18025P1"/>
    <property type="match status" value="1"/>
</dbReference>
<feature type="compositionally biased region" description="Basic and acidic residues" evidence="4">
    <location>
        <begin position="268"/>
        <end position="280"/>
    </location>
</feature>
<feature type="region of interest" description="Disordered" evidence="4">
    <location>
        <begin position="1"/>
        <end position="38"/>
    </location>
</feature>
<dbReference type="GO" id="GO:0000981">
    <property type="term" value="F:DNA-binding transcription factor activity, RNA polymerase II-specific"/>
    <property type="evidence" value="ECO:0007669"/>
    <property type="project" value="TreeGrafter"/>
</dbReference>
<dbReference type="PANTHER" id="PTHR45789">
    <property type="entry name" value="FI18025P1"/>
    <property type="match status" value="1"/>
</dbReference>
<evidence type="ECO:0000256" key="3">
    <source>
        <dbReference type="PROSITE-ProRule" id="PRU00267"/>
    </source>
</evidence>
<evidence type="ECO:0000256" key="2">
    <source>
        <dbReference type="ARBA" id="ARBA00023242"/>
    </source>
</evidence>
<dbReference type="Pfam" id="PF00505">
    <property type="entry name" value="HMG_box"/>
    <property type="match status" value="1"/>
</dbReference>
<protein>
    <recommendedName>
        <fullName evidence="5">HMG box domain-containing protein</fullName>
    </recommendedName>
</protein>
<feature type="compositionally biased region" description="Low complexity" evidence="4">
    <location>
        <begin position="357"/>
        <end position="390"/>
    </location>
</feature>
<evidence type="ECO:0000313" key="6">
    <source>
        <dbReference type="EMBL" id="KAF6765361.1"/>
    </source>
</evidence>
<evidence type="ECO:0000256" key="1">
    <source>
        <dbReference type="ARBA" id="ARBA00023125"/>
    </source>
</evidence>
<keyword evidence="1 3" id="KW-0238">DNA-binding</keyword>
<feature type="compositionally biased region" description="Polar residues" evidence="4">
    <location>
        <begin position="758"/>
        <end position="773"/>
    </location>
</feature>
<dbReference type="InterPro" id="IPR051356">
    <property type="entry name" value="SOX/SOX-like_TF"/>
</dbReference>
<feature type="compositionally biased region" description="Basic and acidic residues" evidence="4">
    <location>
        <begin position="785"/>
        <end position="799"/>
    </location>
</feature>
<feature type="region of interest" description="Disordered" evidence="4">
    <location>
        <begin position="208"/>
        <end position="280"/>
    </location>
</feature>
<dbReference type="InterPro" id="IPR009071">
    <property type="entry name" value="HMG_box_dom"/>
</dbReference>
<keyword evidence="2 3" id="KW-0539">Nucleus</keyword>
<dbReference type="GO" id="GO:0005634">
    <property type="term" value="C:nucleus"/>
    <property type="evidence" value="ECO:0007669"/>
    <property type="project" value="UniProtKB-UniRule"/>
</dbReference>
<reference evidence="6 7" key="1">
    <citation type="submission" date="2020-07" db="EMBL/GenBank/DDBJ databases">
        <title>Comparative genomics of pyrophilous fungi reveals a link between fire events and developmental genes.</title>
        <authorList>
            <consortium name="DOE Joint Genome Institute"/>
            <person name="Steindorff A.S."/>
            <person name="Carver A."/>
            <person name="Calhoun S."/>
            <person name="Stillman K."/>
            <person name="Liu H."/>
            <person name="Lipzen A."/>
            <person name="Pangilinan J."/>
            <person name="Labutti K."/>
            <person name="Bruns T.D."/>
            <person name="Grigoriev I.V."/>
        </authorList>
    </citation>
    <scope>NUCLEOTIDE SEQUENCE [LARGE SCALE GENOMIC DNA]</scope>
    <source>
        <strain evidence="6 7">CBS 144469</strain>
    </source>
</reference>